<dbReference type="Proteomes" id="UP000823877">
    <property type="component" value="Unassembled WGS sequence"/>
</dbReference>
<dbReference type="EMBL" id="DWXN01000005">
    <property type="protein sequence ID" value="HJB74506.1"/>
    <property type="molecule type" value="Genomic_DNA"/>
</dbReference>
<proteinExistence type="predicted"/>
<organism evidence="1 2">
    <name type="scientific">Candidatus Eubacterium faecale</name>
    <dbReference type="NCBI Taxonomy" id="2838568"/>
    <lineage>
        <taxon>Bacteria</taxon>
        <taxon>Bacillati</taxon>
        <taxon>Bacillota</taxon>
        <taxon>Clostridia</taxon>
        <taxon>Eubacteriales</taxon>
        <taxon>Eubacteriaceae</taxon>
        <taxon>Eubacterium</taxon>
    </lineage>
</organism>
<accession>A0A9D2S946</accession>
<dbReference type="AlphaFoldDB" id="A0A9D2S946"/>
<reference evidence="1" key="1">
    <citation type="journal article" date="2021" name="PeerJ">
        <title>Extensive microbial diversity within the chicken gut microbiome revealed by metagenomics and culture.</title>
        <authorList>
            <person name="Gilroy R."/>
            <person name="Ravi A."/>
            <person name="Getino M."/>
            <person name="Pursley I."/>
            <person name="Horton D.L."/>
            <person name="Alikhan N.F."/>
            <person name="Baker D."/>
            <person name="Gharbi K."/>
            <person name="Hall N."/>
            <person name="Watson M."/>
            <person name="Adriaenssens E.M."/>
            <person name="Foster-Nyarko E."/>
            <person name="Jarju S."/>
            <person name="Secka A."/>
            <person name="Antonio M."/>
            <person name="Oren A."/>
            <person name="Chaudhuri R.R."/>
            <person name="La Ragione R."/>
            <person name="Hildebrand F."/>
            <person name="Pallen M.J."/>
        </authorList>
    </citation>
    <scope>NUCLEOTIDE SEQUENCE</scope>
    <source>
        <strain evidence="1">CHK188-16595</strain>
    </source>
</reference>
<comment type="caution">
    <text evidence="1">The sequence shown here is derived from an EMBL/GenBank/DDBJ whole genome shotgun (WGS) entry which is preliminary data.</text>
</comment>
<evidence type="ECO:0000313" key="1">
    <source>
        <dbReference type="EMBL" id="HJB74506.1"/>
    </source>
</evidence>
<evidence type="ECO:0000313" key="2">
    <source>
        <dbReference type="Proteomes" id="UP000823877"/>
    </source>
</evidence>
<gene>
    <name evidence="1" type="ORF">IAA37_02395</name>
</gene>
<reference evidence="1" key="2">
    <citation type="submission" date="2021-04" db="EMBL/GenBank/DDBJ databases">
        <authorList>
            <person name="Gilroy R."/>
        </authorList>
    </citation>
    <scope>NUCLEOTIDE SEQUENCE</scope>
    <source>
        <strain evidence="1">CHK188-16595</strain>
    </source>
</reference>
<protein>
    <submittedName>
        <fullName evidence="1">Uncharacterized protein</fullName>
    </submittedName>
</protein>
<name>A0A9D2S946_9FIRM</name>
<sequence>MSATNKTSYLGLSSWLGSDKPQRTDFNSDNEKIDAFASEHTTDLQCHLSEEDREKFDLPYYYGVYFGNGEQKQTVVTNCPFRPTFGFVYCLNSPPQQTDFSNSASYSYMAFTAQRGSMSGISLSGSDLVASDPLSPVAKNEYPRMNSIGHTYFYVLFR</sequence>